<sequence length="202" mass="24509">MMSPTEIGSVGYLYLKFIWLKLLLIWRFSRFWAMVDDVEVTENMSRCMSNNYSMTEFWRGWHCSYNKWLQNNTQKQALLQMDGGAWWCREYLHNDHSQFSWIRCGFGWNEVDDCQDIFKRRAFVRFDFLYTFYISCSRYARVQRIREKNQVQQRDECTQEMTHLSKRAVNLINPTLTSIGTSMKSIHRALEFLLNLEYRHVQ</sequence>
<gene>
    <name evidence="7" type="ORF">AX774_g6314</name>
</gene>
<feature type="transmembrane region" description="Helical" evidence="6">
    <location>
        <begin position="12"/>
        <end position="29"/>
    </location>
</feature>
<dbReference type="OrthoDB" id="420606at2759"/>
<dbReference type="Proteomes" id="UP000188320">
    <property type="component" value="Unassembled WGS sequence"/>
</dbReference>
<keyword evidence="4 6" id="KW-1133">Transmembrane helix</keyword>
<reference evidence="8" key="1">
    <citation type="submission" date="2017-01" db="EMBL/GenBank/DDBJ databases">
        <authorList>
            <person name="Wang Y."/>
            <person name="White M."/>
            <person name="Kvist S."/>
            <person name="Moncalvo J.-M."/>
        </authorList>
    </citation>
    <scope>NUCLEOTIDE SEQUENCE [LARGE SCALE GENOMIC DNA]</scope>
    <source>
        <strain evidence="8">COL-18-3</strain>
    </source>
</reference>
<dbReference type="Pfam" id="PF03062">
    <property type="entry name" value="MBOAT"/>
    <property type="match status" value="1"/>
</dbReference>
<evidence type="ECO:0000256" key="5">
    <source>
        <dbReference type="ARBA" id="ARBA00023136"/>
    </source>
</evidence>
<evidence type="ECO:0000256" key="1">
    <source>
        <dbReference type="ARBA" id="ARBA00004141"/>
    </source>
</evidence>
<evidence type="ECO:0000313" key="7">
    <source>
        <dbReference type="EMBL" id="OMH80252.1"/>
    </source>
</evidence>
<evidence type="ECO:0000256" key="4">
    <source>
        <dbReference type="ARBA" id="ARBA00022989"/>
    </source>
</evidence>
<dbReference type="GO" id="GO:0016746">
    <property type="term" value="F:acyltransferase activity"/>
    <property type="evidence" value="ECO:0007669"/>
    <property type="project" value="TreeGrafter"/>
</dbReference>
<comment type="caution">
    <text evidence="7">The sequence shown here is derived from an EMBL/GenBank/DDBJ whole genome shotgun (WGS) entry which is preliminary data.</text>
</comment>
<evidence type="ECO:0000256" key="2">
    <source>
        <dbReference type="ARBA" id="ARBA00010323"/>
    </source>
</evidence>
<dbReference type="InterPro" id="IPR051085">
    <property type="entry name" value="MB_O-acyltransferase"/>
</dbReference>
<dbReference type="PANTHER" id="PTHR13285:SF18">
    <property type="entry name" value="PROTEIN-CYSTEINE N-PALMITOYLTRANSFERASE RASP"/>
    <property type="match status" value="1"/>
</dbReference>
<comment type="subcellular location">
    <subcellularLocation>
        <location evidence="1">Membrane</location>
        <topology evidence="1">Multi-pass membrane protein</topology>
    </subcellularLocation>
</comment>
<comment type="similarity">
    <text evidence="2">Belongs to the membrane-bound acyltransferase family.</text>
</comment>
<evidence type="ECO:0000256" key="3">
    <source>
        <dbReference type="ARBA" id="ARBA00022692"/>
    </source>
</evidence>
<evidence type="ECO:0000313" key="8">
    <source>
        <dbReference type="Proteomes" id="UP000188320"/>
    </source>
</evidence>
<dbReference type="GO" id="GO:0016020">
    <property type="term" value="C:membrane"/>
    <property type="evidence" value="ECO:0007669"/>
    <property type="project" value="UniProtKB-SubCell"/>
</dbReference>
<dbReference type="InterPro" id="IPR004299">
    <property type="entry name" value="MBOAT_fam"/>
</dbReference>
<accession>A0A1R1PHB9</accession>
<organism evidence="7 8">
    <name type="scientific">Zancudomyces culisetae</name>
    <name type="common">Gut fungus</name>
    <name type="synonym">Smittium culisetae</name>
    <dbReference type="NCBI Taxonomy" id="1213189"/>
    <lineage>
        <taxon>Eukaryota</taxon>
        <taxon>Fungi</taxon>
        <taxon>Fungi incertae sedis</taxon>
        <taxon>Zoopagomycota</taxon>
        <taxon>Kickxellomycotina</taxon>
        <taxon>Harpellomycetes</taxon>
        <taxon>Harpellales</taxon>
        <taxon>Legeriomycetaceae</taxon>
        <taxon>Zancudomyces</taxon>
    </lineage>
</organism>
<dbReference type="EMBL" id="LSSK01001250">
    <property type="protein sequence ID" value="OMH80252.1"/>
    <property type="molecule type" value="Genomic_DNA"/>
</dbReference>
<keyword evidence="3 6" id="KW-0812">Transmembrane</keyword>
<name>A0A1R1PHB9_ZANCU</name>
<protein>
    <submittedName>
        <fullName evidence="7">Glycerol uptake protein 1</fullName>
    </submittedName>
</protein>
<keyword evidence="8" id="KW-1185">Reference proteome</keyword>
<dbReference type="GO" id="GO:0005783">
    <property type="term" value="C:endoplasmic reticulum"/>
    <property type="evidence" value="ECO:0007669"/>
    <property type="project" value="TreeGrafter"/>
</dbReference>
<dbReference type="AlphaFoldDB" id="A0A1R1PHB9"/>
<evidence type="ECO:0000256" key="6">
    <source>
        <dbReference type="SAM" id="Phobius"/>
    </source>
</evidence>
<keyword evidence="5 6" id="KW-0472">Membrane</keyword>
<dbReference type="PANTHER" id="PTHR13285">
    <property type="entry name" value="ACYLTRANSFERASE"/>
    <property type="match status" value="1"/>
</dbReference>
<proteinExistence type="inferred from homology"/>